<dbReference type="SMART" id="SM00829">
    <property type="entry name" value="PKS_ER"/>
    <property type="match status" value="1"/>
</dbReference>
<dbReference type="Pfam" id="PF00107">
    <property type="entry name" value="ADH_zinc_N"/>
    <property type="match status" value="1"/>
</dbReference>
<keyword evidence="3" id="KW-1185">Reference proteome</keyword>
<dbReference type="InterPro" id="IPR051397">
    <property type="entry name" value="Zn-ADH-like_protein"/>
</dbReference>
<comment type="caution">
    <text evidence="2">The sequence shown here is derived from an EMBL/GenBank/DDBJ whole genome shotgun (WGS) entry which is preliminary data.</text>
</comment>
<dbReference type="Gene3D" id="3.40.50.720">
    <property type="entry name" value="NAD(P)-binding Rossmann-like Domain"/>
    <property type="match status" value="1"/>
</dbReference>
<dbReference type="PANTHER" id="PTHR43677:SF4">
    <property type="entry name" value="QUINONE OXIDOREDUCTASE-LIKE PROTEIN 2"/>
    <property type="match status" value="1"/>
</dbReference>
<protein>
    <submittedName>
        <fullName evidence="2">NADPH2:quinone reductase</fullName>
        <ecNumber evidence="2">1.6.5.5</ecNumber>
    </submittedName>
</protein>
<keyword evidence="2" id="KW-0560">Oxidoreductase</keyword>
<dbReference type="EMBL" id="JACHJP010000018">
    <property type="protein sequence ID" value="MBB4920865.1"/>
    <property type="molecule type" value="Genomic_DNA"/>
</dbReference>
<dbReference type="SUPFAM" id="SSF50129">
    <property type="entry name" value="GroES-like"/>
    <property type="match status" value="1"/>
</dbReference>
<dbReference type="Gene3D" id="3.90.180.10">
    <property type="entry name" value="Medium-chain alcohol dehydrogenases, catalytic domain"/>
    <property type="match status" value="1"/>
</dbReference>
<dbReference type="GO" id="GO:0003960">
    <property type="term" value="F:quinone reductase (NADPH) activity"/>
    <property type="evidence" value="ECO:0007669"/>
    <property type="project" value="UniProtKB-EC"/>
</dbReference>
<dbReference type="PANTHER" id="PTHR43677">
    <property type="entry name" value="SHORT-CHAIN DEHYDROGENASE/REDUCTASE"/>
    <property type="match status" value="1"/>
</dbReference>
<dbReference type="AlphaFoldDB" id="A0A7W7VSX7"/>
<evidence type="ECO:0000259" key="1">
    <source>
        <dbReference type="SMART" id="SM00829"/>
    </source>
</evidence>
<dbReference type="InterPro" id="IPR013154">
    <property type="entry name" value="ADH-like_N"/>
</dbReference>
<dbReference type="Pfam" id="PF08240">
    <property type="entry name" value="ADH_N"/>
    <property type="match status" value="1"/>
</dbReference>
<dbReference type="SUPFAM" id="SSF51735">
    <property type="entry name" value="NAD(P)-binding Rossmann-fold domains"/>
    <property type="match status" value="1"/>
</dbReference>
<dbReference type="EC" id="1.6.5.5" evidence="2"/>
<name>A0A7W7VSX7_9ACTN</name>
<dbReference type="RefSeq" id="WP_184725589.1">
    <property type="nucleotide sequence ID" value="NZ_JACHJP010000018.1"/>
</dbReference>
<dbReference type="InterPro" id="IPR020843">
    <property type="entry name" value="ER"/>
</dbReference>
<evidence type="ECO:0000313" key="2">
    <source>
        <dbReference type="EMBL" id="MBB4920865.1"/>
    </source>
</evidence>
<proteinExistence type="predicted"/>
<dbReference type="InterPro" id="IPR011032">
    <property type="entry name" value="GroES-like_sf"/>
</dbReference>
<feature type="domain" description="Enoyl reductase (ER)" evidence="1">
    <location>
        <begin position="10"/>
        <end position="319"/>
    </location>
</feature>
<dbReference type="Proteomes" id="UP000552644">
    <property type="component" value="Unassembled WGS sequence"/>
</dbReference>
<dbReference type="InterPro" id="IPR013149">
    <property type="entry name" value="ADH-like_C"/>
</dbReference>
<sequence>MRAVQVVRFGGPETLVTGRLPEPVAGAGQVVVEVAVADVLFLDTQLRGGWAEYFDVRPPYVPGSGVGGRVVAVGEGVDPGWTGRDVVTTVVGGAYAERAVAVAEGLVPVPDGLDMREAVALLQTGPAALRLADEARIAPGEWVLVTAAAGGLGSLLVQLAHAAGARVVAAARGERKLAFARELGADVTVDYSEPGWTEQVRRATGSDGPDVVFDGVGGEIGLASFGVTARGGRFFGYGAPSGGLTEVDREEARRREVDAHGIEQVQFSPEEIAKLAGQALAEAAAGRIRPVIGRTFPLERAADAHIALESREVLGKVLLLI</sequence>
<reference evidence="2 3" key="1">
    <citation type="submission" date="2020-08" db="EMBL/GenBank/DDBJ databases">
        <title>Genomic Encyclopedia of Type Strains, Phase III (KMG-III): the genomes of soil and plant-associated and newly described type strains.</title>
        <authorList>
            <person name="Whitman W."/>
        </authorList>
    </citation>
    <scope>NUCLEOTIDE SEQUENCE [LARGE SCALE GENOMIC DNA]</scope>
    <source>
        <strain evidence="2 3">CECT 8840</strain>
    </source>
</reference>
<dbReference type="InterPro" id="IPR036291">
    <property type="entry name" value="NAD(P)-bd_dom_sf"/>
</dbReference>
<evidence type="ECO:0000313" key="3">
    <source>
        <dbReference type="Proteomes" id="UP000552644"/>
    </source>
</evidence>
<gene>
    <name evidence="2" type="ORF">FHS44_008017</name>
</gene>
<organism evidence="2 3">
    <name type="scientific">Streptosporangium saharense</name>
    <dbReference type="NCBI Taxonomy" id="1706840"/>
    <lineage>
        <taxon>Bacteria</taxon>
        <taxon>Bacillati</taxon>
        <taxon>Actinomycetota</taxon>
        <taxon>Actinomycetes</taxon>
        <taxon>Streptosporangiales</taxon>
        <taxon>Streptosporangiaceae</taxon>
        <taxon>Streptosporangium</taxon>
    </lineage>
</organism>
<accession>A0A7W7VSX7</accession>